<dbReference type="Proteomes" id="UP001281761">
    <property type="component" value="Unassembled WGS sequence"/>
</dbReference>
<organism evidence="2 3">
    <name type="scientific">Blattamonas nauphoetae</name>
    <dbReference type="NCBI Taxonomy" id="2049346"/>
    <lineage>
        <taxon>Eukaryota</taxon>
        <taxon>Metamonada</taxon>
        <taxon>Preaxostyla</taxon>
        <taxon>Oxymonadida</taxon>
        <taxon>Blattamonas</taxon>
    </lineage>
</organism>
<sequence length="766" mass="83782">MFNIQRNWNGARGEERQMVMTVDRKFRMEGIEDAMETNLQKDKNGSWGKYIVVNSIRWNNLQGMNLPEPEQEPDTSAVDVEGSEDVVVQFMAVFDPIFSTHTYTLPLPSASPSPSTPSHSSLPLPHHPHPPTPLCLSLTTHTLPLPLPLLTTYTLPLPLPLSLTIHTSHSSASPSPPTPPTPSASLTTHTLPLLSASPHHPHPPTPLCLSLTIHTLPLLSASPSSHLPLPLHHPHPRPLPPHPHLPLPQSLTTHTLPLPCLSPHHPHPPTPSASLTIHTLPLLSLPLPHHPHLPLPLPLPHHPHPPTPSASPSPPTPSLLCLSPHHPHLPLPLPLLTTHTLHSLCLSLTTHTLPLLCLSSPPTPSHSPLPLPHHPHLPLPSASPSPPTLSTPSVSPSPPTLSHSPLPLPHHPHPPTPLCLSLTIHTLHSPLPLPHHPHLPLPLPLPHHPHSPTPSVSPSPPTLSHSLCLSLTTHTLPLPLPLPHHPHPPTPLCLSLTTHTLPLPSASPSPLEVIPSHFDSPLLFHLPSLAGAQRGVLQTLSSHSGIPSLSTSQNTDSDWERIFEAMTTLSSFVASKCESGEQIEWQSTEMIDGITHFFILDGIKNPSIFDDLTRMTHLAYSVVMCLEDTYCVDPAVRLTAARTENQSTNFSQFKQLVDPEIVEVRKQFNSQLFEEVGRISMWRWLLQKVADGEEVQKDTSFLKSPFFRPTLLPLQAKFQQLASSLEGSEDSSTSSLYSSHSSPDTSLEALLEVKYRRRSDFGYTQI</sequence>
<feature type="region of interest" description="Disordered" evidence="1">
    <location>
        <begin position="362"/>
        <end position="412"/>
    </location>
</feature>
<feature type="region of interest" description="Disordered" evidence="1">
    <location>
        <begin position="296"/>
        <end position="319"/>
    </location>
</feature>
<dbReference type="EMBL" id="JARBJD010000085">
    <property type="protein sequence ID" value="KAK2953881.1"/>
    <property type="molecule type" value="Genomic_DNA"/>
</dbReference>
<feature type="compositionally biased region" description="Pro residues" evidence="1">
    <location>
        <begin position="362"/>
        <end position="399"/>
    </location>
</feature>
<evidence type="ECO:0000256" key="1">
    <source>
        <dbReference type="SAM" id="MobiDB-lite"/>
    </source>
</evidence>
<protein>
    <submittedName>
        <fullName evidence="2">Uncharacterized protein</fullName>
    </submittedName>
</protein>
<feature type="region of interest" description="Disordered" evidence="1">
    <location>
        <begin position="444"/>
        <end position="464"/>
    </location>
</feature>
<comment type="caution">
    <text evidence="2">The sequence shown here is derived from an EMBL/GenBank/DDBJ whole genome shotgun (WGS) entry which is preliminary data.</text>
</comment>
<feature type="region of interest" description="Disordered" evidence="1">
    <location>
        <begin position="227"/>
        <end position="251"/>
    </location>
</feature>
<feature type="compositionally biased region" description="Pro residues" evidence="1">
    <location>
        <begin position="296"/>
        <end position="317"/>
    </location>
</feature>
<name>A0ABQ9XPB4_9EUKA</name>
<feature type="compositionally biased region" description="Pro residues" evidence="1">
    <location>
        <begin position="237"/>
        <end position="246"/>
    </location>
</feature>
<feature type="compositionally biased region" description="Pro residues" evidence="1">
    <location>
        <begin position="444"/>
        <end position="461"/>
    </location>
</feature>
<proteinExistence type="predicted"/>
<feature type="region of interest" description="Disordered" evidence="1">
    <location>
        <begin position="167"/>
        <end position="188"/>
    </location>
</feature>
<evidence type="ECO:0000313" key="3">
    <source>
        <dbReference type="Proteomes" id="UP001281761"/>
    </source>
</evidence>
<keyword evidence="3" id="KW-1185">Reference proteome</keyword>
<reference evidence="2 3" key="1">
    <citation type="journal article" date="2022" name="bioRxiv">
        <title>Genomics of Preaxostyla Flagellates Illuminates Evolutionary Transitions and the Path Towards Mitochondrial Loss.</title>
        <authorList>
            <person name="Novak L.V.F."/>
            <person name="Treitli S.C."/>
            <person name="Pyrih J."/>
            <person name="Halakuc P."/>
            <person name="Pipaliya S.V."/>
            <person name="Vacek V."/>
            <person name="Brzon O."/>
            <person name="Soukal P."/>
            <person name="Eme L."/>
            <person name="Dacks J.B."/>
            <person name="Karnkowska A."/>
            <person name="Elias M."/>
            <person name="Hampl V."/>
        </authorList>
    </citation>
    <scope>NUCLEOTIDE SEQUENCE [LARGE SCALE GENOMIC DNA]</scope>
    <source>
        <strain evidence="2">NAU3</strain>
        <tissue evidence="2">Gut</tissue>
    </source>
</reference>
<gene>
    <name evidence="2" type="ORF">BLNAU_11141</name>
</gene>
<evidence type="ECO:0000313" key="2">
    <source>
        <dbReference type="EMBL" id="KAK2953881.1"/>
    </source>
</evidence>
<accession>A0ABQ9XPB4</accession>